<feature type="transmembrane region" description="Helical" evidence="1">
    <location>
        <begin position="110"/>
        <end position="134"/>
    </location>
</feature>
<feature type="transmembrane region" description="Helical" evidence="1">
    <location>
        <begin position="146"/>
        <end position="167"/>
    </location>
</feature>
<proteinExistence type="predicted"/>
<keyword evidence="3" id="KW-1185">Reference proteome</keyword>
<evidence type="ECO:0000313" key="3">
    <source>
        <dbReference type="Proteomes" id="UP001596310"/>
    </source>
</evidence>
<organism evidence="2 3">
    <name type="scientific">Lapidilactobacillus achengensis</name>
    <dbReference type="NCBI Taxonomy" id="2486000"/>
    <lineage>
        <taxon>Bacteria</taxon>
        <taxon>Bacillati</taxon>
        <taxon>Bacillota</taxon>
        <taxon>Bacilli</taxon>
        <taxon>Lactobacillales</taxon>
        <taxon>Lactobacillaceae</taxon>
        <taxon>Lapidilactobacillus</taxon>
    </lineage>
</organism>
<evidence type="ECO:0008006" key="4">
    <source>
        <dbReference type="Google" id="ProtNLM"/>
    </source>
</evidence>
<dbReference type="RefSeq" id="WP_125598662.1">
    <property type="nucleotide sequence ID" value="NZ_JBHSSM010000018.1"/>
</dbReference>
<evidence type="ECO:0000313" key="2">
    <source>
        <dbReference type="EMBL" id="MFC6315481.1"/>
    </source>
</evidence>
<feature type="transmembrane region" description="Helical" evidence="1">
    <location>
        <begin position="258"/>
        <end position="280"/>
    </location>
</feature>
<evidence type="ECO:0000256" key="1">
    <source>
        <dbReference type="SAM" id="Phobius"/>
    </source>
</evidence>
<keyword evidence="1" id="KW-1133">Transmembrane helix</keyword>
<sequence>MIRILRSDFLERSKRPSFLGGVILTLFLAVIGTPRAHSAIAILLLDPNIYRQADNPTWLPISAALMTGFFLPIFGFVLVKNSLETDRQTGVFDIMRSVTFPRLSYCFGKFLSNFLLLLVIWAVVMLGTLGMVVVRFPGETISLGQFLSPFLVLVPGLVLIAAVALFCEAFPLTRRNFGNVVVTFCILMFNAASSDQVIWSKILNPSGSSYLYRTLNQASLNTTGHVLKVLQIIGSPGSAHSGQQSLVIPAVRLDTGDFVAMLLQLGLALGFVLVAASLIFQKWPLRSNHPAPSMGNQDLINQGDLMEQPGFLMSQPVSERRFSVVSLLKSTIWLLLTELTNWNKGLIVIIWSATIFTPAKIAQQVFMPLIVLLAIPLFCALGSRCQSSGVYDWAQTVPSGRRRQRMVELLAGVGLFWLLVLPVALKNLASLPLLVVFGLTLVLSAQLLGFLSHNGRAFSVIMIVFWFAYLNGATGLLPLSGSLITLTSGVYAVLMLILLGLDLAL</sequence>
<name>A0ABW1UR76_9LACO</name>
<gene>
    <name evidence="2" type="ORF">ACFQHW_07890</name>
</gene>
<feature type="transmembrane region" description="Helical" evidence="1">
    <location>
        <begin position="406"/>
        <end position="425"/>
    </location>
</feature>
<feature type="transmembrane region" description="Helical" evidence="1">
    <location>
        <begin position="483"/>
        <end position="504"/>
    </location>
</feature>
<keyword evidence="1" id="KW-0812">Transmembrane</keyword>
<dbReference type="Proteomes" id="UP001596310">
    <property type="component" value="Unassembled WGS sequence"/>
</dbReference>
<feature type="transmembrane region" description="Helical" evidence="1">
    <location>
        <begin position="365"/>
        <end position="385"/>
    </location>
</feature>
<accession>A0ABW1UR76</accession>
<reference evidence="3" key="1">
    <citation type="journal article" date="2019" name="Int. J. Syst. Evol. Microbiol.">
        <title>The Global Catalogue of Microorganisms (GCM) 10K type strain sequencing project: providing services to taxonomists for standard genome sequencing and annotation.</title>
        <authorList>
            <consortium name="The Broad Institute Genomics Platform"/>
            <consortium name="The Broad Institute Genome Sequencing Center for Infectious Disease"/>
            <person name="Wu L."/>
            <person name="Ma J."/>
        </authorList>
    </citation>
    <scope>NUCLEOTIDE SEQUENCE [LARGE SCALE GENOMIC DNA]</scope>
    <source>
        <strain evidence="3">CCM 8897</strain>
    </source>
</reference>
<feature type="transmembrane region" description="Helical" evidence="1">
    <location>
        <begin position="331"/>
        <end position="353"/>
    </location>
</feature>
<protein>
    <recommendedName>
        <fullName evidence="4">ABC transporter permease</fullName>
    </recommendedName>
</protein>
<feature type="transmembrane region" description="Helical" evidence="1">
    <location>
        <begin position="179"/>
        <end position="199"/>
    </location>
</feature>
<feature type="transmembrane region" description="Helical" evidence="1">
    <location>
        <begin position="431"/>
        <end position="451"/>
    </location>
</feature>
<comment type="caution">
    <text evidence="2">The sequence shown here is derived from an EMBL/GenBank/DDBJ whole genome shotgun (WGS) entry which is preliminary data.</text>
</comment>
<feature type="transmembrane region" description="Helical" evidence="1">
    <location>
        <begin position="458"/>
        <end position="477"/>
    </location>
</feature>
<feature type="transmembrane region" description="Helical" evidence="1">
    <location>
        <begin position="57"/>
        <end position="79"/>
    </location>
</feature>
<dbReference type="EMBL" id="JBHSSM010000018">
    <property type="protein sequence ID" value="MFC6315481.1"/>
    <property type="molecule type" value="Genomic_DNA"/>
</dbReference>
<keyword evidence="1" id="KW-0472">Membrane</keyword>